<dbReference type="GO" id="GO:0016787">
    <property type="term" value="F:hydrolase activity"/>
    <property type="evidence" value="ECO:0007669"/>
    <property type="project" value="UniProtKB-KW"/>
</dbReference>
<evidence type="ECO:0000313" key="4">
    <source>
        <dbReference type="Proteomes" id="UP000019109"/>
    </source>
</evidence>
<dbReference type="SUPFAM" id="SSF51445">
    <property type="entry name" value="(Trans)glycosidases"/>
    <property type="match status" value="1"/>
</dbReference>
<dbReference type="PROSITE" id="PS51257">
    <property type="entry name" value="PROKAR_LIPOPROTEIN"/>
    <property type="match status" value="1"/>
</dbReference>
<evidence type="ECO:0000259" key="2">
    <source>
        <dbReference type="Pfam" id="PF13200"/>
    </source>
</evidence>
<protein>
    <submittedName>
        <fullName evidence="3">Glycoside hydrolase</fullName>
    </submittedName>
</protein>
<name>W4VCX3_9FIRM</name>
<feature type="region of interest" description="Disordered" evidence="1">
    <location>
        <begin position="42"/>
        <end position="84"/>
    </location>
</feature>
<organism evidence="3 4">
    <name type="scientific">Acetivibrio straminisolvens JCM 21531</name>
    <dbReference type="NCBI Taxonomy" id="1294263"/>
    <lineage>
        <taxon>Bacteria</taxon>
        <taxon>Bacillati</taxon>
        <taxon>Bacillota</taxon>
        <taxon>Clostridia</taxon>
        <taxon>Eubacteriales</taxon>
        <taxon>Oscillospiraceae</taxon>
        <taxon>Acetivibrio</taxon>
    </lineage>
</organism>
<dbReference type="STRING" id="1294263.JCM21531_4229"/>
<dbReference type="Gene3D" id="3.20.20.80">
    <property type="entry name" value="Glycosidases"/>
    <property type="match status" value="1"/>
</dbReference>
<dbReference type="InterPro" id="IPR025275">
    <property type="entry name" value="DUF4015"/>
</dbReference>
<keyword evidence="4" id="KW-1185">Reference proteome</keyword>
<dbReference type="Pfam" id="PF13200">
    <property type="entry name" value="DUF4015"/>
    <property type="match status" value="1"/>
</dbReference>
<accession>W4VCX3</accession>
<evidence type="ECO:0000256" key="1">
    <source>
        <dbReference type="SAM" id="MobiDB-lite"/>
    </source>
</evidence>
<sequence length="387" mass="43184">MSAKNAQITLRNRYFLVVLMVFVFVFSLAACKGADVEVNNPAPTAQATDNGQANNDGNPDSDVPTTSEPGEEASPVPSNSGEDVKPVKKDIKVKALYLTGWTVGSDERVQHYVNLANSTEINAYVVDIKDDDGYVGYESNVPAVREIGAWKTKYNADKVLKTFHDNNIHVIGRLVCFKDPVLSSKKPELAVKSVNGGSWRDNHNLTWLDPYNKDSWPYLIEIAKEAVEKGFDEIQFDYIRFPNDGSKKSMNFNTGGKEKYEVINEFLAYAREQLPGVVLSADVFGIILESPADTEDIGQYLEKIVKDVDYISPMVYPSHYAVGQKVNGVQFMKPDLDPYGVVYQSLVKCKDRLEQVEGSKADVRLIFKTLRHHGLVKAITRAMDLSR</sequence>
<dbReference type="EMBL" id="BAVR01000079">
    <property type="protein sequence ID" value="GAE90604.1"/>
    <property type="molecule type" value="Genomic_DNA"/>
</dbReference>
<dbReference type="InterPro" id="IPR017853">
    <property type="entry name" value="GH"/>
</dbReference>
<feature type="compositionally biased region" description="Polar residues" evidence="1">
    <location>
        <begin position="42"/>
        <end position="68"/>
    </location>
</feature>
<comment type="caution">
    <text evidence="3">The sequence shown here is derived from an EMBL/GenBank/DDBJ whole genome shotgun (WGS) entry which is preliminary data.</text>
</comment>
<dbReference type="AlphaFoldDB" id="W4VCX3"/>
<dbReference type="Proteomes" id="UP000019109">
    <property type="component" value="Unassembled WGS sequence"/>
</dbReference>
<gene>
    <name evidence="3" type="ORF">JCM21531_4229</name>
</gene>
<proteinExistence type="predicted"/>
<keyword evidence="3" id="KW-0378">Hydrolase</keyword>
<reference evidence="3" key="1">
    <citation type="journal article" date="2014" name="Genome Announc.">
        <title>Draft Genome Sequence of Clostridium straminisolvens Strain JCM 21531T, Isolated from a Cellulose-Degrading Bacterial Community.</title>
        <authorList>
            <person name="Yuki M."/>
            <person name="Oshima K."/>
            <person name="Suda W."/>
            <person name="Sakamoto M."/>
            <person name="Kitamura K."/>
            <person name="Iida T."/>
            <person name="Hattori M."/>
            <person name="Ohkuma M."/>
        </authorList>
    </citation>
    <scope>NUCLEOTIDE SEQUENCE [LARGE SCALE GENOMIC DNA]</scope>
    <source>
        <strain evidence="3">JCM 21531</strain>
    </source>
</reference>
<feature type="domain" description="DUF4015" evidence="2">
    <location>
        <begin position="95"/>
        <end position="360"/>
    </location>
</feature>
<evidence type="ECO:0000313" key="3">
    <source>
        <dbReference type="EMBL" id="GAE90604.1"/>
    </source>
</evidence>